<dbReference type="Gene3D" id="2.60.40.10">
    <property type="entry name" value="Immunoglobulins"/>
    <property type="match status" value="1"/>
</dbReference>
<dbReference type="InterPro" id="IPR013784">
    <property type="entry name" value="Carb-bd-like_fold"/>
</dbReference>
<feature type="transmembrane region" description="Helical" evidence="2">
    <location>
        <begin position="7"/>
        <end position="26"/>
    </location>
</feature>
<feature type="region of interest" description="Disordered" evidence="1">
    <location>
        <begin position="32"/>
        <end position="57"/>
    </location>
</feature>
<gene>
    <name evidence="3" type="ORF">G4177_07095</name>
</gene>
<dbReference type="RefSeq" id="WP_193347291.1">
    <property type="nucleotide sequence ID" value="NZ_CBCSIP010000385.1"/>
</dbReference>
<keyword evidence="4" id="KW-1185">Reference proteome</keyword>
<organism evidence="3 4">
    <name type="scientific">Corallococcus soli</name>
    <dbReference type="NCBI Taxonomy" id="2710757"/>
    <lineage>
        <taxon>Bacteria</taxon>
        <taxon>Pseudomonadati</taxon>
        <taxon>Myxococcota</taxon>
        <taxon>Myxococcia</taxon>
        <taxon>Myxococcales</taxon>
        <taxon>Cystobacterineae</taxon>
        <taxon>Myxococcaceae</taxon>
        <taxon>Corallococcus</taxon>
    </lineage>
</organism>
<evidence type="ECO:0000256" key="2">
    <source>
        <dbReference type="SAM" id="Phobius"/>
    </source>
</evidence>
<name>A0ABR9PJ47_9BACT</name>
<dbReference type="Pfam" id="PF13620">
    <property type="entry name" value="CarboxypepD_reg"/>
    <property type="match status" value="2"/>
</dbReference>
<dbReference type="EMBL" id="JAAIYO010000001">
    <property type="protein sequence ID" value="MBE4747942.1"/>
    <property type="molecule type" value="Genomic_DNA"/>
</dbReference>
<reference evidence="3 4" key="1">
    <citation type="submission" date="2020-02" db="EMBL/GenBank/DDBJ databases">
        <authorList>
            <person name="Babadi Z.K."/>
            <person name="Risdian C."/>
            <person name="Ebrahimipour G.H."/>
            <person name="Wink J."/>
        </authorList>
    </citation>
    <scope>NUCLEOTIDE SEQUENCE [LARGE SCALE GENOMIC DNA]</scope>
    <source>
        <strain evidence="3 4">ZKHCc1 1396</strain>
    </source>
</reference>
<dbReference type="SUPFAM" id="SSF49464">
    <property type="entry name" value="Carboxypeptidase regulatory domain-like"/>
    <property type="match status" value="2"/>
</dbReference>
<comment type="caution">
    <text evidence="3">The sequence shown here is derived from an EMBL/GenBank/DDBJ whole genome shotgun (WGS) entry which is preliminary data.</text>
</comment>
<feature type="region of interest" description="Disordered" evidence="1">
    <location>
        <begin position="1070"/>
        <end position="1092"/>
    </location>
</feature>
<keyword evidence="2" id="KW-1133">Transmembrane helix</keyword>
<dbReference type="SUPFAM" id="SSF49452">
    <property type="entry name" value="Starch-binding domain-like"/>
    <property type="match status" value="1"/>
</dbReference>
<keyword evidence="2" id="KW-0472">Membrane</keyword>
<dbReference type="InterPro" id="IPR013783">
    <property type="entry name" value="Ig-like_fold"/>
</dbReference>
<dbReference type="Gene3D" id="2.60.40.1120">
    <property type="entry name" value="Carboxypeptidase-like, regulatory domain"/>
    <property type="match status" value="1"/>
</dbReference>
<evidence type="ECO:0000313" key="3">
    <source>
        <dbReference type="EMBL" id="MBE4747942.1"/>
    </source>
</evidence>
<feature type="region of interest" description="Disordered" evidence="1">
    <location>
        <begin position="80"/>
        <end position="99"/>
    </location>
</feature>
<evidence type="ECO:0000256" key="1">
    <source>
        <dbReference type="SAM" id="MobiDB-lite"/>
    </source>
</evidence>
<accession>A0ABR9PJ47</accession>
<sequence>MRQGHRRWALVIAGSVGLLLLTFFLLQQGQRPNRASRGAATGPVTSGGSSGGLRTVPRPGGSLRIKGLVRDARGPVAGVSVSASRVEPEETLSERSCPPSYAGSLAADARPPRLTDCWAEAHEELLEQVSAREGSARIFAEATSAEDGTFVLEGLPEGAVTLWALGGAGAAKVRDVMTGRQDVVLALEDGHVFEGSVVQDVRSREPIEGARITVFSHEHTRFFDAISDARGRFHIGPLPSAHYALLATADGRSPRMLQEAYPLESQVLLLQRPSRYAGQVVSAQGAPAPGVLVRMLSPWNDMTRHRTTTDAQGRFDFRVAGTHENKLFAQTAAQDAFAIVDTGPREDLVLTLEPGVLLHGTVRDDAGRPIEGALLGATRVMDEEGLSERKQAVTNASGHYQLGPLLAVRTHVMARADRHLMESSTLSLVNGDTGPLDFTLPRAVSVQGLLVDEEGQPLAHKDLWLRQGPLTDPPAGAQLAAARTDDAGRFTLDAPTGGPGWLDVYDSDFLPGRLAVTIPSQEVRMVMHRGASVSVTVRNAAGAPLAGLAVTLWKRDARNWSERAERTDEQGRATLRGLKPGPYVVEAVNPTREVDQRASLPLDIVEGVNPEVALRMEEGRTLRGVVVDTRGQPLAGAAVRAQVPDGDTPHYRARNDDDDYIVDGVETNEPKGVLTDDKGRFTLRHLSGPRHELWVNLEDHRVEPSRCQGVTLSRKDTLRVGSHVEEVRLVLRRTPQVRGRVVAEGGAALPSFTVNGLYFRQPDGTFELAVKEPGAWRLRVEARDFAPLERTLTLDDTDVDLGLLTLTRGRTVRVLLRDAETGEPFNGRLRADSGSKVAVAVTYRIRSEGALEGPPYPDTHKVVPELDGTLLLKRLPATAFTVELEVPTFLPLRRSVGAQEETFTASLGRGARVSGHVRDAQGRPAHAKIIFWSPNGSRHELFPPPGDFSIRAVPPGLYTASAHPVEDSEPLFFPNRSVTVPPTGEVTLTFDAAGSSVTLALRTEGDFDTVLLLPGQVPMPTSAEAAERLEILQHPFKQWEGLSLTYRRVPAGHYTLFGMNRARDRIHREELDVPAEGSPSHDVRPVWSPLAP</sequence>
<keyword evidence="2" id="KW-0812">Transmembrane</keyword>
<evidence type="ECO:0000313" key="4">
    <source>
        <dbReference type="Proteomes" id="UP001516472"/>
    </source>
</evidence>
<proteinExistence type="predicted"/>
<dbReference type="Proteomes" id="UP001516472">
    <property type="component" value="Unassembled WGS sequence"/>
</dbReference>
<protein>
    <submittedName>
        <fullName evidence="3">Carboxypeptidase regulatory-like domain-containing protein</fullName>
    </submittedName>
</protein>
<dbReference type="InterPro" id="IPR008969">
    <property type="entry name" value="CarboxyPept-like_regulatory"/>
</dbReference>